<evidence type="ECO:0000256" key="1">
    <source>
        <dbReference type="SAM" id="MobiDB-lite"/>
    </source>
</evidence>
<feature type="signal peptide" evidence="2">
    <location>
        <begin position="1"/>
        <end position="24"/>
    </location>
</feature>
<name>A0A067Z576_GLUOY</name>
<feature type="chain" id="PRO_5001648796" description="Alcohol dehydrogenase" evidence="2">
    <location>
        <begin position="25"/>
        <end position="133"/>
    </location>
</feature>
<evidence type="ECO:0000256" key="2">
    <source>
        <dbReference type="SAM" id="SignalP"/>
    </source>
</evidence>
<dbReference type="Proteomes" id="UP000031656">
    <property type="component" value="Chromosome"/>
</dbReference>
<protein>
    <recommendedName>
        <fullName evidence="5">Alcohol dehydrogenase</fullName>
    </recommendedName>
</protein>
<dbReference type="EMBL" id="CP004373">
    <property type="protein sequence ID" value="AHK70755.1"/>
    <property type="molecule type" value="Genomic_DNA"/>
</dbReference>
<accession>A0A067Z576</accession>
<evidence type="ECO:0008006" key="5">
    <source>
        <dbReference type="Google" id="ProtNLM"/>
    </source>
</evidence>
<dbReference type="SMR" id="A0A067Z576"/>
<dbReference type="RefSeq" id="WP_011252329.1">
    <property type="nucleotide sequence ID" value="NZ_CP004373.1"/>
</dbReference>
<reference evidence="3 4" key="1">
    <citation type="journal article" date="2015" name="Appl. Microbiol. Biotechnol.">
        <title>The consequence of an additional NADH dehydrogenase paralog on the growth of Gluconobacter oxydans DSM3504.</title>
        <authorList>
            <person name="Kostner D."/>
            <person name="Luchterhand B."/>
            <person name="Junker A."/>
            <person name="Volland S."/>
            <person name="Daniel R."/>
            <person name="Buchs J."/>
            <person name="Liebl W."/>
            <person name="Ehrenreich A."/>
        </authorList>
    </citation>
    <scope>NUCLEOTIDE SEQUENCE [LARGE SCALE GENOMIC DNA]</scope>
    <source>
        <strain evidence="3">DSM 3504</strain>
    </source>
</reference>
<feature type="region of interest" description="Disordered" evidence="1">
    <location>
        <begin position="23"/>
        <end position="43"/>
    </location>
</feature>
<sequence length="133" mass="14271">MFRRIVPVLGLALGLGLASQAAMAQEQSPPPPPAVQGTPGKDFTGVSPANLAGIMNYCVEQQYVSYDEGNPVLYGLSEKYKATEQTVGNFDYALGTAGYFDSNGKRFYLVAYTNEDDRRAACHAAVKAAQPML</sequence>
<keyword evidence="2" id="KW-0732">Signal</keyword>
<dbReference type="GeneID" id="56905074"/>
<dbReference type="HOGENOM" id="CLU_1747226_0_0_5"/>
<evidence type="ECO:0000313" key="3">
    <source>
        <dbReference type="EMBL" id="AHK70755.1"/>
    </source>
</evidence>
<proteinExistence type="predicted"/>
<dbReference type="KEGG" id="goy:GLS_c08430"/>
<dbReference type="AlphaFoldDB" id="A0A067Z576"/>
<gene>
    <name evidence="3" type="ORF">GLS_c08430</name>
</gene>
<evidence type="ECO:0000313" key="4">
    <source>
        <dbReference type="Proteomes" id="UP000031656"/>
    </source>
</evidence>
<organism evidence="3 4">
    <name type="scientific">Gluconobacter oxydans DSM 3504</name>
    <dbReference type="NCBI Taxonomy" id="1288313"/>
    <lineage>
        <taxon>Bacteria</taxon>
        <taxon>Pseudomonadati</taxon>
        <taxon>Pseudomonadota</taxon>
        <taxon>Alphaproteobacteria</taxon>
        <taxon>Acetobacterales</taxon>
        <taxon>Acetobacteraceae</taxon>
        <taxon>Gluconobacter</taxon>
    </lineage>
</organism>